<dbReference type="AlphaFoldDB" id="A0ABD6ADV3"/>
<dbReference type="GeneID" id="79317059"/>
<reference evidence="1 2" key="1">
    <citation type="journal article" date="2019" name="Int. J. Syst. Evol. Microbiol.">
        <title>The Global Catalogue of Microorganisms (GCM) 10K type strain sequencing project: providing services to taxonomists for standard genome sequencing and annotation.</title>
        <authorList>
            <consortium name="The Broad Institute Genomics Platform"/>
            <consortium name="The Broad Institute Genome Sequencing Center for Infectious Disease"/>
            <person name="Wu L."/>
            <person name="Ma J."/>
        </authorList>
    </citation>
    <scope>NUCLEOTIDE SEQUENCE [LARGE SCALE GENOMIC DNA]</scope>
    <source>
        <strain evidence="1 2">PSR21</strain>
    </source>
</reference>
<dbReference type="InterPro" id="IPR016750">
    <property type="entry name" value="Aceto_COase_bsu/gsu"/>
</dbReference>
<protein>
    <submittedName>
        <fullName evidence="1">Acetone carboxylase subunit gamma</fullName>
    </submittedName>
</protein>
<dbReference type="EMBL" id="JBHTBF010000003">
    <property type="protein sequence ID" value="MFC7318753.1"/>
    <property type="molecule type" value="Genomic_DNA"/>
</dbReference>
<gene>
    <name evidence="1" type="ORF">ACFQPE_18410</name>
</gene>
<proteinExistence type="predicted"/>
<name>A0ABD6ADV3_9EURY</name>
<dbReference type="RefSeq" id="WP_276306411.1">
    <property type="nucleotide sequence ID" value="NZ_CP119993.1"/>
</dbReference>
<keyword evidence="2" id="KW-1185">Reference proteome</keyword>
<accession>A0ABD6ADV3</accession>
<sequence>MKIHEYLELDAQAATISCSECGEVLCDADQNYKEHSSMRTGPVTDAGPLFQPPERVLGSDPGYEFREWFCPGCGVLFDHRFALEGDRIIHDIEIDVEALES</sequence>
<evidence type="ECO:0000313" key="2">
    <source>
        <dbReference type="Proteomes" id="UP001596547"/>
    </source>
</evidence>
<dbReference type="Pfam" id="PF08882">
    <property type="entry name" value="Acetone_carb_G"/>
    <property type="match status" value="1"/>
</dbReference>
<dbReference type="Proteomes" id="UP001596547">
    <property type="component" value="Unassembled WGS sequence"/>
</dbReference>
<evidence type="ECO:0000313" key="1">
    <source>
        <dbReference type="EMBL" id="MFC7318753.1"/>
    </source>
</evidence>
<comment type="caution">
    <text evidence="1">The sequence shown here is derived from an EMBL/GenBank/DDBJ whole genome shotgun (WGS) entry which is preliminary data.</text>
</comment>
<organism evidence="1 2">
    <name type="scientific">Halomarina halobia</name>
    <dbReference type="NCBI Taxonomy" id="3033386"/>
    <lineage>
        <taxon>Archaea</taxon>
        <taxon>Methanobacteriati</taxon>
        <taxon>Methanobacteriota</taxon>
        <taxon>Stenosarchaea group</taxon>
        <taxon>Halobacteria</taxon>
        <taxon>Halobacteriales</taxon>
        <taxon>Natronomonadaceae</taxon>
        <taxon>Halomarina</taxon>
    </lineage>
</organism>